<keyword evidence="4" id="KW-1185">Reference proteome</keyword>
<sequence length="210" mass="21857">MPIVRKWSGFRRGARGVVPAFVAALASFAPPAAHADAIPNPVAVFNGLDKITGRIVAFEVGINETVQFGSLQLTPRICNTRPPTEAPNTNAFLEVDEVGAGGKVERLFTGWVFASSPGLHGIEHPVYDIWLTDCRGGTNGNGTAAGAPEATPPEADGAGIDPNAPPPPPPRRLLGGDADALVDAPPPPEEEAPPGEEMIPADPLFAPIRQ</sequence>
<evidence type="ECO:0000256" key="2">
    <source>
        <dbReference type="SAM" id="SignalP"/>
    </source>
</evidence>
<accession>A0ABX0V0N1</accession>
<dbReference type="EMBL" id="JAASQI010000001">
    <property type="protein sequence ID" value="NIJ56661.1"/>
    <property type="molecule type" value="Genomic_DNA"/>
</dbReference>
<evidence type="ECO:0000256" key="1">
    <source>
        <dbReference type="SAM" id="MobiDB-lite"/>
    </source>
</evidence>
<evidence type="ECO:0008006" key="5">
    <source>
        <dbReference type="Google" id="ProtNLM"/>
    </source>
</evidence>
<organism evidence="3 4">
    <name type="scientific">Pseudochelatococcus lubricantis</name>
    <dbReference type="NCBI Taxonomy" id="1538102"/>
    <lineage>
        <taxon>Bacteria</taxon>
        <taxon>Pseudomonadati</taxon>
        <taxon>Pseudomonadota</taxon>
        <taxon>Alphaproteobacteria</taxon>
        <taxon>Hyphomicrobiales</taxon>
        <taxon>Chelatococcaceae</taxon>
        <taxon>Pseudochelatococcus</taxon>
    </lineage>
</organism>
<dbReference type="RefSeq" id="WP_166948305.1">
    <property type="nucleotide sequence ID" value="NZ_JAASQI010000001.1"/>
</dbReference>
<name>A0ABX0V0N1_9HYPH</name>
<evidence type="ECO:0000313" key="4">
    <source>
        <dbReference type="Proteomes" id="UP001429580"/>
    </source>
</evidence>
<comment type="caution">
    <text evidence="3">The sequence shown here is derived from an EMBL/GenBank/DDBJ whole genome shotgun (WGS) entry which is preliminary data.</text>
</comment>
<protein>
    <recommendedName>
        <fullName evidence="5">DUF2155 domain-containing protein</fullName>
    </recommendedName>
</protein>
<feature type="compositionally biased region" description="Low complexity" evidence="1">
    <location>
        <begin position="141"/>
        <end position="159"/>
    </location>
</feature>
<evidence type="ECO:0000313" key="3">
    <source>
        <dbReference type="EMBL" id="NIJ56661.1"/>
    </source>
</evidence>
<feature type="signal peptide" evidence="2">
    <location>
        <begin position="1"/>
        <end position="35"/>
    </location>
</feature>
<feature type="chain" id="PRO_5046835927" description="DUF2155 domain-containing protein" evidence="2">
    <location>
        <begin position="36"/>
        <end position="210"/>
    </location>
</feature>
<reference evidence="3 4" key="1">
    <citation type="submission" date="2020-03" db="EMBL/GenBank/DDBJ databases">
        <title>Genomic Encyclopedia of Type Strains, Phase IV (KMG-IV): sequencing the most valuable type-strain genomes for metagenomic binning, comparative biology and taxonomic classification.</title>
        <authorList>
            <person name="Goeker M."/>
        </authorList>
    </citation>
    <scope>NUCLEOTIDE SEQUENCE [LARGE SCALE GENOMIC DNA]</scope>
    <source>
        <strain evidence="3 4">DSM 103870</strain>
    </source>
</reference>
<dbReference type="Pfam" id="PF09923">
    <property type="entry name" value="DUF2155"/>
    <property type="match status" value="1"/>
</dbReference>
<keyword evidence="2" id="KW-0732">Signal</keyword>
<dbReference type="InterPro" id="IPR019225">
    <property type="entry name" value="DUF2155"/>
</dbReference>
<dbReference type="Proteomes" id="UP001429580">
    <property type="component" value="Unassembled WGS sequence"/>
</dbReference>
<feature type="compositionally biased region" description="Low complexity" evidence="1">
    <location>
        <begin position="173"/>
        <end position="183"/>
    </location>
</feature>
<feature type="region of interest" description="Disordered" evidence="1">
    <location>
        <begin position="140"/>
        <end position="210"/>
    </location>
</feature>
<gene>
    <name evidence="3" type="ORF">FHS82_000474</name>
</gene>
<proteinExistence type="predicted"/>